<dbReference type="InterPro" id="IPR036822">
    <property type="entry name" value="CutC-like_dom_sf"/>
</dbReference>
<keyword evidence="4" id="KW-1185">Reference proteome</keyword>
<evidence type="ECO:0000256" key="1">
    <source>
        <dbReference type="ARBA" id="ARBA00007768"/>
    </source>
</evidence>
<protein>
    <recommendedName>
        <fullName evidence="2">Copper homeostasis protein cutC homolog</fullName>
    </recommendedName>
</protein>
<accession>A0A9P4WKZ2</accession>
<dbReference type="HAMAP" id="MF_00795">
    <property type="entry name" value="CutC"/>
    <property type="match status" value="1"/>
</dbReference>
<dbReference type="PANTHER" id="PTHR12598">
    <property type="entry name" value="COPPER HOMEOSTASIS PROTEIN CUTC"/>
    <property type="match status" value="1"/>
</dbReference>
<sequence>MPLEVACFNATSAILAATAGADRIELCADYSAGGVTPSLSTLHAIRKETDKPINVMVRPRGGDFAYSAAEFSQMRSNLDIFKDSNAVDGFVFGILTEGNEVNEARNRELVEAAHPLPCTFHRAIDEVADLDTAVKTIVACGFKNILTSGGAASASQGQARVAELQEKFGERISIILGGGIRSTNVMELRKETAVEWLHSAAITGSEEEVDPEEVKKMVELLQNA</sequence>
<evidence type="ECO:0000313" key="3">
    <source>
        <dbReference type="EMBL" id="KAF3035117.1"/>
    </source>
</evidence>
<dbReference type="InterPro" id="IPR005627">
    <property type="entry name" value="CutC-like"/>
</dbReference>
<dbReference type="Gene3D" id="3.20.20.380">
    <property type="entry name" value="Copper homeostasis (CutC) domain"/>
    <property type="match status" value="1"/>
</dbReference>
<dbReference type="EMBL" id="SWKV01000061">
    <property type="protein sequence ID" value="KAF3035117.1"/>
    <property type="molecule type" value="Genomic_DNA"/>
</dbReference>
<evidence type="ECO:0000313" key="4">
    <source>
        <dbReference type="Proteomes" id="UP000758155"/>
    </source>
</evidence>
<proteinExistence type="inferred from homology"/>
<dbReference type="PANTHER" id="PTHR12598:SF0">
    <property type="entry name" value="COPPER HOMEOSTASIS PROTEIN CUTC HOMOLOG"/>
    <property type="match status" value="1"/>
</dbReference>
<dbReference type="OrthoDB" id="7392499at2759"/>
<comment type="similarity">
    <text evidence="1">Belongs to the CutC family.</text>
</comment>
<dbReference type="Proteomes" id="UP000758155">
    <property type="component" value="Unassembled WGS sequence"/>
</dbReference>
<dbReference type="GO" id="GO:0005507">
    <property type="term" value="F:copper ion binding"/>
    <property type="evidence" value="ECO:0007669"/>
    <property type="project" value="TreeGrafter"/>
</dbReference>
<reference evidence="3" key="1">
    <citation type="submission" date="2019-04" db="EMBL/GenBank/DDBJ databases">
        <title>Sequencing of skin fungus with MAO and IRED activity.</title>
        <authorList>
            <person name="Marsaioli A.J."/>
            <person name="Bonatto J.M.C."/>
            <person name="Reis Junior O."/>
        </authorList>
    </citation>
    <scope>NUCLEOTIDE SEQUENCE</scope>
    <source>
        <strain evidence="3">28M1</strain>
    </source>
</reference>
<name>A0A9P4WKZ2_9PLEO</name>
<comment type="caution">
    <text evidence="3">The sequence shown here is derived from an EMBL/GenBank/DDBJ whole genome shotgun (WGS) entry which is preliminary data.</text>
</comment>
<dbReference type="Pfam" id="PF03932">
    <property type="entry name" value="CutC"/>
    <property type="match status" value="1"/>
</dbReference>
<gene>
    <name evidence="3" type="ORF">E8E12_005261</name>
</gene>
<organism evidence="3 4">
    <name type="scientific">Didymella heteroderae</name>
    <dbReference type="NCBI Taxonomy" id="1769908"/>
    <lineage>
        <taxon>Eukaryota</taxon>
        <taxon>Fungi</taxon>
        <taxon>Dikarya</taxon>
        <taxon>Ascomycota</taxon>
        <taxon>Pezizomycotina</taxon>
        <taxon>Dothideomycetes</taxon>
        <taxon>Pleosporomycetidae</taxon>
        <taxon>Pleosporales</taxon>
        <taxon>Pleosporineae</taxon>
        <taxon>Didymellaceae</taxon>
        <taxon>Didymella</taxon>
    </lineage>
</organism>
<evidence type="ECO:0000256" key="2">
    <source>
        <dbReference type="ARBA" id="ARBA00019014"/>
    </source>
</evidence>
<dbReference type="SUPFAM" id="SSF110395">
    <property type="entry name" value="CutC-like"/>
    <property type="match status" value="1"/>
</dbReference>
<dbReference type="AlphaFoldDB" id="A0A9P4WKZ2"/>